<organism evidence="1 2">
    <name type="scientific">Glomus cerebriforme</name>
    <dbReference type="NCBI Taxonomy" id="658196"/>
    <lineage>
        <taxon>Eukaryota</taxon>
        <taxon>Fungi</taxon>
        <taxon>Fungi incertae sedis</taxon>
        <taxon>Mucoromycota</taxon>
        <taxon>Glomeromycotina</taxon>
        <taxon>Glomeromycetes</taxon>
        <taxon>Glomerales</taxon>
        <taxon>Glomeraceae</taxon>
        <taxon>Glomus</taxon>
    </lineage>
</organism>
<evidence type="ECO:0000313" key="2">
    <source>
        <dbReference type="Proteomes" id="UP000265703"/>
    </source>
</evidence>
<comment type="caution">
    <text evidence="1">The sequence shown here is derived from an EMBL/GenBank/DDBJ whole genome shotgun (WGS) entry which is preliminary data.</text>
</comment>
<accession>A0A397T8E7</accession>
<dbReference type="STRING" id="658196.A0A397T8E7"/>
<dbReference type="EMBL" id="QKYT01000155">
    <property type="protein sequence ID" value="RIA91341.1"/>
    <property type="molecule type" value="Genomic_DNA"/>
</dbReference>
<proteinExistence type="predicted"/>
<gene>
    <name evidence="1" type="ORF">C1645_767714</name>
</gene>
<dbReference type="Gene3D" id="1.10.268.10">
    <property type="entry name" value="Topoisomerase, domain 3"/>
    <property type="match status" value="1"/>
</dbReference>
<dbReference type="GO" id="GO:0003918">
    <property type="term" value="F:DNA topoisomerase type II (double strand cut, ATP-hydrolyzing) activity"/>
    <property type="evidence" value="ECO:0007669"/>
    <property type="project" value="InterPro"/>
</dbReference>
<dbReference type="Proteomes" id="UP000265703">
    <property type="component" value="Unassembled WGS sequence"/>
</dbReference>
<dbReference type="GO" id="GO:0005524">
    <property type="term" value="F:ATP binding"/>
    <property type="evidence" value="ECO:0007669"/>
    <property type="project" value="InterPro"/>
</dbReference>
<keyword evidence="2" id="KW-1185">Reference proteome</keyword>
<sequence>MIKILEVRRFRNKARFIQIKINRELEFEGLSRSNIIKLLEKKDFEKFADDKDVYDDEDFNNDHGYNYLMKSPSWSFARK</sequence>
<feature type="non-terminal residue" evidence="1">
    <location>
        <position position="79"/>
    </location>
</feature>
<dbReference type="AlphaFoldDB" id="A0A397T8E7"/>
<protein>
    <submittedName>
        <fullName evidence="1">Uncharacterized protein</fullName>
    </submittedName>
</protein>
<dbReference type="GO" id="GO:0003677">
    <property type="term" value="F:DNA binding"/>
    <property type="evidence" value="ECO:0007669"/>
    <property type="project" value="InterPro"/>
</dbReference>
<reference evidence="1 2" key="1">
    <citation type="submission" date="2018-06" db="EMBL/GenBank/DDBJ databases">
        <title>Comparative genomics reveals the genomic features of Rhizophagus irregularis, R. cerebriforme, R. diaphanum and Gigaspora rosea, and their symbiotic lifestyle signature.</title>
        <authorList>
            <person name="Morin E."/>
            <person name="San Clemente H."/>
            <person name="Chen E.C.H."/>
            <person name="De La Providencia I."/>
            <person name="Hainaut M."/>
            <person name="Kuo A."/>
            <person name="Kohler A."/>
            <person name="Murat C."/>
            <person name="Tang N."/>
            <person name="Roy S."/>
            <person name="Loubradou J."/>
            <person name="Henrissat B."/>
            <person name="Grigoriev I.V."/>
            <person name="Corradi N."/>
            <person name="Roux C."/>
            <person name="Martin F.M."/>
        </authorList>
    </citation>
    <scope>NUCLEOTIDE SEQUENCE [LARGE SCALE GENOMIC DNA]</scope>
    <source>
        <strain evidence="1 2">DAOM 227022</strain>
    </source>
</reference>
<evidence type="ECO:0000313" key="1">
    <source>
        <dbReference type="EMBL" id="RIA91341.1"/>
    </source>
</evidence>
<name>A0A397T8E7_9GLOM</name>
<dbReference type="InterPro" id="IPR013757">
    <property type="entry name" value="Topo_IIA_A_a_sf"/>
</dbReference>